<dbReference type="SUPFAM" id="SSF52540">
    <property type="entry name" value="P-loop containing nucleoside triphosphate hydrolases"/>
    <property type="match status" value="1"/>
</dbReference>
<keyword evidence="2" id="KW-1185">Reference proteome</keyword>
<dbReference type="EMBL" id="LR901768">
    <property type="protein sequence ID" value="CAD7249358.1"/>
    <property type="molecule type" value="Genomic_DNA"/>
</dbReference>
<dbReference type="OrthoDB" id="2386367at2759"/>
<accession>A0A7R9A8C4</accession>
<evidence type="ECO:0008006" key="3">
    <source>
        <dbReference type="Google" id="ProtNLM"/>
    </source>
</evidence>
<dbReference type="PANTHER" id="PTHR32046:SF14">
    <property type="match status" value="1"/>
</dbReference>
<reference evidence="1" key="1">
    <citation type="submission" date="2020-11" db="EMBL/GenBank/DDBJ databases">
        <authorList>
            <person name="Tran Van P."/>
        </authorList>
    </citation>
    <scope>NUCLEOTIDE SEQUENCE</scope>
</reference>
<gene>
    <name evidence="1" type="ORF">DSTB1V02_LOCUS9156</name>
</gene>
<dbReference type="InterPro" id="IPR027417">
    <property type="entry name" value="P-loop_NTPase"/>
</dbReference>
<dbReference type="PANTHER" id="PTHR32046">
    <property type="entry name" value="G DOMAIN-CONTAINING PROTEIN"/>
    <property type="match status" value="1"/>
</dbReference>
<evidence type="ECO:0000313" key="2">
    <source>
        <dbReference type="Proteomes" id="UP000677054"/>
    </source>
</evidence>
<sequence length="610" mass="70607">MKGTFRSGEMDCQGALRHLREILKNGNMVDMAQFFDELVKKKLIPIATEVELNNLNKYSEKVDKVFFILSEKNPELTYHIVMEILEEMQRDDITEEILKYIGKTTMINGLANYIYGVQWEDGFRFKVITEEADLDQSRKAHSQTHRVSAYSFNWQEGILIPYTLTVIDTPGFGDSQGIEKDDDLVIKIREFFEECAPYGLNFINAVGFVLPSSASRITATQRYISHAITQLFGIDTKDNFVLLVSHCDGQEPPAINTVKETNIVYQSYHTFNNAALFACIMDPMQKMFWEQGLSSCGGFLASLHGMASISLKWTRKVLHERGFLMESLKKLQAEIPAVVSAISVLQEKCILLRKNEGEVTKLVEFEDEKMKIHLDKKRNEKAINCTYCTVTCEYPPSTSKLKDIKNSRCMNNDEEVKCTKCKCSWKAHQLELKRYEVKHMYRSKSSKNSAIVAQQIKVQKDQERKVRELTMDIFSKQVQLFAQIQEAHMRKTQLQKIALNPDPLTLEEYIEFLIQAEKREGKKGNLSRIEHLENAKKASLLFREEKYEEILPNVMSILKEEEINFEKLGSEVFEDIHRPKPHVHRVLYFVVVVYVIFPKLIIERDVDMKI</sequence>
<evidence type="ECO:0000313" key="1">
    <source>
        <dbReference type="EMBL" id="CAD7249358.1"/>
    </source>
</evidence>
<protein>
    <recommendedName>
        <fullName evidence="3">AIG1-type G domain-containing protein</fullName>
    </recommendedName>
</protein>
<dbReference type="EMBL" id="CAJPEV010002251">
    <property type="protein sequence ID" value="CAG0896277.1"/>
    <property type="molecule type" value="Genomic_DNA"/>
</dbReference>
<name>A0A7R9A8C4_9CRUS</name>
<organism evidence="1">
    <name type="scientific">Darwinula stevensoni</name>
    <dbReference type="NCBI Taxonomy" id="69355"/>
    <lineage>
        <taxon>Eukaryota</taxon>
        <taxon>Metazoa</taxon>
        <taxon>Ecdysozoa</taxon>
        <taxon>Arthropoda</taxon>
        <taxon>Crustacea</taxon>
        <taxon>Oligostraca</taxon>
        <taxon>Ostracoda</taxon>
        <taxon>Podocopa</taxon>
        <taxon>Podocopida</taxon>
        <taxon>Darwinulocopina</taxon>
        <taxon>Darwinuloidea</taxon>
        <taxon>Darwinulidae</taxon>
        <taxon>Darwinula</taxon>
    </lineage>
</organism>
<dbReference type="AlphaFoldDB" id="A0A7R9A8C4"/>
<dbReference type="Gene3D" id="3.40.50.300">
    <property type="entry name" value="P-loop containing nucleotide triphosphate hydrolases"/>
    <property type="match status" value="1"/>
</dbReference>
<dbReference type="Proteomes" id="UP000677054">
    <property type="component" value="Unassembled WGS sequence"/>
</dbReference>
<proteinExistence type="predicted"/>